<name>A0A0W0ZY53_9GAMM</name>
<evidence type="ECO:0000313" key="2">
    <source>
        <dbReference type="Proteomes" id="UP000054693"/>
    </source>
</evidence>
<keyword evidence="2" id="KW-1185">Reference proteome</keyword>
<accession>A0A0W0ZY53</accession>
<dbReference type="AlphaFoldDB" id="A0A0W0ZY53"/>
<gene>
    <name evidence="1" type="ORF">Ltuc_1578</name>
</gene>
<protein>
    <submittedName>
        <fullName evidence="1">Uncharacterized protein</fullName>
    </submittedName>
</protein>
<evidence type="ECO:0000313" key="1">
    <source>
        <dbReference type="EMBL" id="KTD73731.1"/>
    </source>
</evidence>
<dbReference type="PATRIC" id="fig|40335.7.peg.1675"/>
<dbReference type="OrthoDB" id="8778913at2"/>
<reference evidence="1 2" key="1">
    <citation type="submission" date="2015-11" db="EMBL/GenBank/DDBJ databases">
        <title>Genomic analysis of 38 Legionella species identifies large and diverse effector repertoires.</title>
        <authorList>
            <person name="Burstein D."/>
            <person name="Amaro F."/>
            <person name="Zusman T."/>
            <person name="Lifshitz Z."/>
            <person name="Cohen O."/>
            <person name="Gilbert J.A."/>
            <person name="Pupko T."/>
            <person name="Shuman H.A."/>
            <person name="Segal G."/>
        </authorList>
    </citation>
    <scope>NUCLEOTIDE SEQUENCE [LARGE SCALE GENOMIC DNA]</scope>
    <source>
        <strain evidence="1 2">ATCC 49180</strain>
    </source>
</reference>
<proteinExistence type="predicted"/>
<sequence>MAETFYPKVKKPISLERFVKFIDNNPIIDALKSSEYKPEYLETIARKLGRLALNKTFLAKKLSNELKNFDTFQIDNQFKPSTIIIHKGSNYLIRAVIWMPLPDPNQAKIFSYFEPHDHNFDFFTVNYFGPGYKTRIYNYDYDSVKGIPGEELNLRFTEESYLTKGKVMYYYGSSDAHIQYPPESITVSLNLILPKTHPAKRRQYEFELFGENGKAKIILGNLDRLTQMRTLIDTAIKLRDKSSLDLIRKIAMTHANEQLRAIAWKAILSNYQDNSADLALALQDNSEYVKASLREFTAD</sequence>
<organism evidence="1 2">
    <name type="scientific">Legionella tucsonensis</name>
    <dbReference type="NCBI Taxonomy" id="40335"/>
    <lineage>
        <taxon>Bacteria</taxon>
        <taxon>Pseudomonadati</taxon>
        <taxon>Pseudomonadota</taxon>
        <taxon>Gammaproteobacteria</taxon>
        <taxon>Legionellales</taxon>
        <taxon>Legionellaceae</taxon>
        <taxon>Legionella</taxon>
    </lineage>
</organism>
<dbReference type="EMBL" id="LNZA01000001">
    <property type="protein sequence ID" value="KTD73731.1"/>
    <property type="molecule type" value="Genomic_DNA"/>
</dbReference>
<comment type="caution">
    <text evidence="1">The sequence shown here is derived from an EMBL/GenBank/DDBJ whole genome shotgun (WGS) entry which is preliminary data.</text>
</comment>
<dbReference type="Proteomes" id="UP000054693">
    <property type="component" value="Unassembled WGS sequence"/>
</dbReference>
<dbReference type="RefSeq" id="WP_058520736.1">
    <property type="nucleotide sequence ID" value="NZ_CAAAIP010000008.1"/>
</dbReference>
<dbReference type="STRING" id="40335.Ltuc_1578"/>